<reference evidence="2" key="1">
    <citation type="submission" date="2020-03" db="EMBL/GenBank/DDBJ databases">
        <title>Site-based positive gene gene selection in Geosmithia morbida across the United States reveals a broad range of putative effectors and factors for local host and environmental adapation.</title>
        <authorList>
            <person name="Onufrak A."/>
            <person name="Murdoch R.W."/>
            <person name="Gazis R."/>
            <person name="Huff M."/>
            <person name="Staton M."/>
            <person name="Klingeman W."/>
            <person name="Hadziabdic D."/>
        </authorList>
    </citation>
    <scope>NUCLEOTIDE SEQUENCE</scope>
    <source>
        <strain evidence="2">1262</strain>
    </source>
</reference>
<name>A0A9P5D176_9HYPO</name>
<gene>
    <name evidence="2" type="ORF">GMORB2_7439</name>
</gene>
<dbReference type="OrthoDB" id="4158609at2759"/>
<dbReference type="EMBL" id="JAANYQ010000009">
    <property type="protein sequence ID" value="KAF4122447.1"/>
    <property type="molecule type" value="Genomic_DNA"/>
</dbReference>
<evidence type="ECO:0000313" key="2">
    <source>
        <dbReference type="EMBL" id="KAF4122447.1"/>
    </source>
</evidence>
<dbReference type="AlphaFoldDB" id="A0A9P5D176"/>
<proteinExistence type="predicted"/>
<comment type="caution">
    <text evidence="2">The sequence shown here is derived from an EMBL/GenBank/DDBJ whole genome shotgun (WGS) entry which is preliminary data.</text>
</comment>
<feature type="compositionally biased region" description="Polar residues" evidence="1">
    <location>
        <begin position="12"/>
        <end position="35"/>
    </location>
</feature>
<feature type="compositionally biased region" description="Polar residues" evidence="1">
    <location>
        <begin position="43"/>
        <end position="53"/>
    </location>
</feature>
<feature type="region of interest" description="Disordered" evidence="1">
    <location>
        <begin position="1"/>
        <end position="53"/>
    </location>
</feature>
<dbReference type="Proteomes" id="UP000749293">
    <property type="component" value="Unassembled WGS sequence"/>
</dbReference>
<dbReference type="GeneID" id="55973662"/>
<accession>A0A9P5D176</accession>
<protein>
    <submittedName>
        <fullName evidence="2">Uncharacterized protein</fullName>
    </submittedName>
</protein>
<sequence length="53" mass="5976">MDSSGFMPAFESLSQLRDTQSSTARRQSHSDQQVKGNYLGQLFHNNFGRNIGK</sequence>
<keyword evidence="3" id="KW-1185">Reference proteome</keyword>
<organism evidence="2 3">
    <name type="scientific">Geosmithia morbida</name>
    <dbReference type="NCBI Taxonomy" id="1094350"/>
    <lineage>
        <taxon>Eukaryota</taxon>
        <taxon>Fungi</taxon>
        <taxon>Dikarya</taxon>
        <taxon>Ascomycota</taxon>
        <taxon>Pezizomycotina</taxon>
        <taxon>Sordariomycetes</taxon>
        <taxon>Hypocreomycetidae</taxon>
        <taxon>Hypocreales</taxon>
        <taxon>Bionectriaceae</taxon>
        <taxon>Geosmithia</taxon>
    </lineage>
</organism>
<evidence type="ECO:0000256" key="1">
    <source>
        <dbReference type="SAM" id="MobiDB-lite"/>
    </source>
</evidence>
<evidence type="ECO:0000313" key="3">
    <source>
        <dbReference type="Proteomes" id="UP000749293"/>
    </source>
</evidence>
<dbReference type="RefSeq" id="XP_035321099.1">
    <property type="nucleotide sequence ID" value="XM_035469404.1"/>
</dbReference>